<dbReference type="GO" id="GO:0032259">
    <property type="term" value="P:methylation"/>
    <property type="evidence" value="ECO:0007669"/>
    <property type="project" value="UniProtKB-KW"/>
</dbReference>
<dbReference type="Gene3D" id="3.40.50.12760">
    <property type="match status" value="1"/>
</dbReference>
<dbReference type="SUPFAM" id="SSF53335">
    <property type="entry name" value="S-adenosyl-L-methionine-dependent methyltransferases"/>
    <property type="match status" value="1"/>
</dbReference>
<dbReference type="InterPro" id="IPR050851">
    <property type="entry name" value="mRNA_Cap_2O-Ribose_MeTrfase"/>
</dbReference>
<dbReference type="GO" id="GO:0004483">
    <property type="term" value="F:methyltransferase cap1 activity"/>
    <property type="evidence" value="ECO:0007669"/>
    <property type="project" value="UniProtKB-ARBA"/>
</dbReference>
<protein>
    <submittedName>
        <fullName evidence="2">Putative methyltransferase</fullName>
    </submittedName>
</protein>
<sequence>MPHRAMLQRKLEKLKHRLTLFSDAQIKRARARLFDDALTRRPRCWRKLAEIDKQFKVCQNVNTALDLCGGPGEFADYIMSCNASCRLYGVTLATNAPYKRRVRNQTNFCAVIGPDATGDVLDKNVLFDLSVKCGNACDLVLADGAVDVTGRENDQERLNAPLIMRETQLALICLRPGGNCVIKVFDAFDDETLNMLANFVCHFARWRLVKPPSSRPSNSERYLVCLNKLVVSQAIGDQVFVMARAFKKFCMLQCKYLNKLLCELQKIKHGFEKV</sequence>
<feature type="domain" description="RrmJ-type SAM-dependent 2'-O-MTase" evidence="1">
    <location>
        <begin position="39"/>
        <end position="229"/>
    </location>
</feature>
<dbReference type="PANTHER" id="PTHR16121:SF0">
    <property type="entry name" value="CAP-SPECIFIC MRNA (NUCLEOSIDE-2'-O-)-METHYLTRANSFERASE 1"/>
    <property type="match status" value="1"/>
</dbReference>
<reference evidence="2" key="1">
    <citation type="submission" date="2018-01" db="EMBL/GenBank/DDBJ databases">
        <title>Biological and molecular characterization of two Anticarsia gemmatalis Multiple Nucleopolyhedrovirus clones exhibiting contrasting virulence variants.</title>
        <authorList>
            <person name="Ferreira B.C."/>
            <person name="Silva A.M.R."/>
            <person name="Melo F.L."/>
            <person name="Sanches M.M."/>
            <person name="Moscardi F."/>
            <person name="Ribeiro B.M."/>
            <person name="Sousa M.L."/>
        </authorList>
    </citation>
    <scope>NUCLEOTIDE SEQUENCE</scope>
    <source>
        <strain evidence="2">Ag-01</strain>
    </source>
</reference>
<dbReference type="GO" id="GO:0006370">
    <property type="term" value="P:7-methylguanosine mRNA capping"/>
    <property type="evidence" value="ECO:0007669"/>
    <property type="project" value="TreeGrafter"/>
</dbReference>
<dbReference type="PANTHER" id="PTHR16121">
    <property type="entry name" value="CAP-SPECIFIC MRNA (NUCLEOSIDE-2'-O-)-METHYLTRANSFERASE 1-RELATED"/>
    <property type="match status" value="1"/>
</dbReference>
<accession>A0A455KFI3</accession>
<evidence type="ECO:0000313" key="2">
    <source>
        <dbReference type="EMBL" id="AXE72122.1"/>
    </source>
</evidence>
<proteinExistence type="predicted"/>
<keyword evidence="2" id="KW-0489">Methyltransferase</keyword>
<dbReference type="InterPro" id="IPR029063">
    <property type="entry name" value="SAM-dependent_MTases_sf"/>
</dbReference>
<organism evidence="2">
    <name type="scientific">Anticarsia gemmatalis multiple nucleopolyhedrovirus</name>
    <dbReference type="NCBI Taxonomy" id="268591"/>
    <lineage>
        <taxon>Viruses</taxon>
        <taxon>Viruses incertae sedis</taxon>
        <taxon>Naldaviricetes</taxon>
        <taxon>Lefavirales</taxon>
        <taxon>Baculoviridae</taxon>
        <taxon>Alphabaculovirus</taxon>
        <taxon>Alphabaculovirus angemmatalis</taxon>
    </lineage>
</organism>
<dbReference type="PROSITE" id="PS51613">
    <property type="entry name" value="SAM_MT_RRMJ"/>
    <property type="match status" value="1"/>
</dbReference>
<dbReference type="EMBL" id="MG746625">
    <property type="protein sequence ID" value="AXE72122.1"/>
    <property type="molecule type" value="Genomic_DNA"/>
</dbReference>
<name>A0A455KFI3_9ABAC</name>
<dbReference type="InterPro" id="IPR025816">
    <property type="entry name" value="RrmJ-type_MeTrfase"/>
</dbReference>
<evidence type="ECO:0000259" key="1">
    <source>
        <dbReference type="PROSITE" id="PS51613"/>
    </source>
</evidence>
<dbReference type="Pfam" id="PF01728">
    <property type="entry name" value="FtsJ"/>
    <property type="match status" value="1"/>
</dbReference>
<dbReference type="InterPro" id="IPR002877">
    <property type="entry name" value="RNA_MeTrfase_FtsJ_dom"/>
</dbReference>
<keyword evidence="2" id="KW-0808">Transferase</keyword>